<comment type="cofactor">
    <cofactor evidence="1 10">
        <name>pyridoxal 5'-phosphate</name>
        <dbReference type="ChEBI" id="CHEBI:597326"/>
    </cofactor>
</comment>
<evidence type="ECO:0000256" key="4">
    <source>
        <dbReference type="ARBA" id="ARBA00022679"/>
    </source>
</evidence>
<evidence type="ECO:0000256" key="2">
    <source>
        <dbReference type="ARBA" id="ARBA00006490"/>
    </source>
</evidence>
<dbReference type="GO" id="GO:0046872">
    <property type="term" value="F:metal ion binding"/>
    <property type="evidence" value="ECO:0007669"/>
    <property type="project" value="UniProtKB-KW"/>
</dbReference>
<evidence type="ECO:0000256" key="6">
    <source>
        <dbReference type="ARBA" id="ARBA00022898"/>
    </source>
</evidence>
<dbReference type="PANTHER" id="PTHR11601">
    <property type="entry name" value="CYSTEINE DESULFURYLASE FAMILY MEMBER"/>
    <property type="match status" value="1"/>
</dbReference>
<dbReference type="PROSITE" id="PS00595">
    <property type="entry name" value="AA_TRANSFER_CLASS_5"/>
    <property type="match status" value="1"/>
</dbReference>
<name>A0A174D9X2_9FIRM</name>
<comment type="catalytic activity">
    <reaction evidence="9">
        <text>(sulfur carrier)-H + L-cysteine = (sulfur carrier)-SH + L-alanine</text>
        <dbReference type="Rhea" id="RHEA:43892"/>
        <dbReference type="Rhea" id="RHEA-COMP:14737"/>
        <dbReference type="Rhea" id="RHEA-COMP:14739"/>
        <dbReference type="ChEBI" id="CHEBI:29917"/>
        <dbReference type="ChEBI" id="CHEBI:35235"/>
        <dbReference type="ChEBI" id="CHEBI:57972"/>
        <dbReference type="ChEBI" id="CHEBI:64428"/>
        <dbReference type="EC" id="2.8.1.7"/>
    </reaction>
</comment>
<evidence type="ECO:0000313" key="12">
    <source>
        <dbReference type="EMBL" id="PDX80958.1"/>
    </source>
</evidence>
<accession>A0A174D9X2</accession>
<evidence type="ECO:0000256" key="8">
    <source>
        <dbReference type="ARBA" id="ARBA00023014"/>
    </source>
</evidence>
<dbReference type="EMBL" id="NMTY01000024">
    <property type="protein sequence ID" value="PDX80958.1"/>
    <property type="molecule type" value="Genomic_DNA"/>
</dbReference>
<dbReference type="SUPFAM" id="SSF53383">
    <property type="entry name" value="PLP-dependent transferases"/>
    <property type="match status" value="1"/>
</dbReference>
<dbReference type="PANTHER" id="PTHR11601:SF34">
    <property type="entry name" value="CYSTEINE DESULFURASE"/>
    <property type="match status" value="1"/>
</dbReference>
<dbReference type="InterPro" id="IPR015422">
    <property type="entry name" value="PyrdxlP-dep_Trfase_small"/>
</dbReference>
<dbReference type="PIRSF" id="PIRSF005572">
    <property type="entry name" value="NifS"/>
    <property type="match status" value="1"/>
</dbReference>
<evidence type="ECO:0000256" key="9">
    <source>
        <dbReference type="ARBA" id="ARBA00050776"/>
    </source>
</evidence>
<dbReference type="Gene3D" id="1.10.260.50">
    <property type="match status" value="1"/>
</dbReference>
<keyword evidence="8" id="KW-0411">Iron-sulfur</keyword>
<dbReference type="Gene3D" id="3.40.640.10">
    <property type="entry name" value="Type I PLP-dependent aspartate aminotransferase-like (Major domain)"/>
    <property type="match status" value="1"/>
</dbReference>
<evidence type="ECO:0000256" key="5">
    <source>
        <dbReference type="ARBA" id="ARBA00022723"/>
    </source>
</evidence>
<keyword evidence="4" id="KW-0808">Transferase</keyword>
<dbReference type="InterPro" id="IPR000192">
    <property type="entry name" value="Aminotrans_V_dom"/>
</dbReference>
<reference evidence="12 13" key="1">
    <citation type="journal article" date="2017" name="Front. Microbiol.">
        <title>New Insights into the Diversity of the Genus Faecalibacterium.</title>
        <authorList>
            <person name="Benevides L."/>
            <person name="Burman S."/>
            <person name="Martin R."/>
            <person name="Robert V."/>
            <person name="Thomas M."/>
            <person name="Miquel S."/>
            <person name="Chain F."/>
            <person name="Sokol H."/>
            <person name="Bermudez-Humaran L.G."/>
            <person name="Morrison M."/>
            <person name="Langella P."/>
            <person name="Azevedo V.A."/>
            <person name="Chatel J.M."/>
            <person name="Soares S."/>
        </authorList>
    </citation>
    <scope>NUCLEOTIDE SEQUENCE [LARGE SCALE GENOMIC DNA]</scope>
    <source>
        <strain evidence="12 13">CNCM I 4575</strain>
    </source>
</reference>
<evidence type="ECO:0000313" key="13">
    <source>
        <dbReference type="Proteomes" id="UP000220005"/>
    </source>
</evidence>
<evidence type="ECO:0000259" key="11">
    <source>
        <dbReference type="Pfam" id="PF00266"/>
    </source>
</evidence>
<sequence length="405" mass="43794">MEISEKVVYLDNAATTACAPEVLAVMTEALSGACGNPSSHYSVGYEAKEFVDTGRAQVAKAVNAAPAEIFFTGCGSEADNWAVKGTAFTKARQGKKHLITSAFEHHAIMHSMASLERMGFEVTYIKPTSEGYIRPEDVEAAIRPDTALVSIMMANNEIGTIQPIKEIAEIAHKHGVWMHTDAVQAVGAIPVDVKELGVDMLSMSAHKFNGPKGMGALYCKKGVWPQNLIDGGSQEARHRAGTENVAGIAGMGKALELATADLEKRMAHEQELRDYVIGRILKNIPEARLNGGLTPRLPGNVNISFPGLEGETILLDLDMHNICASTGSACNSDSLDPSHVLLSIGVPEEIGHGSMRFTFGPQNTMEEAKYLCDVLEEVIPRRRAMSCMWLQGQNKARQYSLKGEQ</sequence>
<dbReference type="Pfam" id="PF00266">
    <property type="entry name" value="Aminotran_5"/>
    <property type="match status" value="1"/>
</dbReference>
<dbReference type="Proteomes" id="UP000220005">
    <property type="component" value="Unassembled WGS sequence"/>
</dbReference>
<evidence type="ECO:0000256" key="3">
    <source>
        <dbReference type="ARBA" id="ARBA00012239"/>
    </source>
</evidence>
<dbReference type="InterPro" id="IPR015424">
    <property type="entry name" value="PyrdxlP-dep_Trfase"/>
</dbReference>
<dbReference type="GO" id="GO:0031071">
    <property type="term" value="F:cysteine desulfurase activity"/>
    <property type="evidence" value="ECO:0007669"/>
    <property type="project" value="UniProtKB-EC"/>
</dbReference>
<keyword evidence="7" id="KW-0408">Iron</keyword>
<dbReference type="InterPro" id="IPR015421">
    <property type="entry name" value="PyrdxlP-dep_Trfase_major"/>
</dbReference>
<keyword evidence="5" id="KW-0479">Metal-binding</keyword>
<evidence type="ECO:0000256" key="10">
    <source>
        <dbReference type="RuleBase" id="RU004504"/>
    </source>
</evidence>
<dbReference type="FunFam" id="3.40.640.10:FF:000084">
    <property type="entry name" value="IscS-like cysteine desulfurase"/>
    <property type="match status" value="1"/>
</dbReference>
<comment type="caution">
    <text evidence="12">The sequence shown here is derived from an EMBL/GenBank/DDBJ whole genome shotgun (WGS) entry which is preliminary data.</text>
</comment>
<proteinExistence type="inferred from homology"/>
<feature type="domain" description="Aminotransferase class V" evidence="11">
    <location>
        <begin position="8"/>
        <end position="371"/>
    </location>
</feature>
<dbReference type="RefSeq" id="WP_055192074.1">
    <property type="nucleotide sequence ID" value="NZ_NMTY01000024.1"/>
</dbReference>
<dbReference type="GO" id="GO:0051536">
    <property type="term" value="F:iron-sulfur cluster binding"/>
    <property type="evidence" value="ECO:0007669"/>
    <property type="project" value="UniProtKB-KW"/>
</dbReference>
<dbReference type="Gene3D" id="3.90.1150.10">
    <property type="entry name" value="Aspartate Aminotransferase, domain 1"/>
    <property type="match status" value="1"/>
</dbReference>
<dbReference type="OrthoDB" id="9808002at2"/>
<evidence type="ECO:0000256" key="7">
    <source>
        <dbReference type="ARBA" id="ARBA00023004"/>
    </source>
</evidence>
<dbReference type="EC" id="2.8.1.7" evidence="3"/>
<dbReference type="AlphaFoldDB" id="A0A174D9X2"/>
<keyword evidence="6" id="KW-0663">Pyridoxal phosphate</keyword>
<comment type="similarity">
    <text evidence="2">Belongs to the class-V pyridoxal-phosphate-dependent aminotransferase family. NifS/IscS subfamily.</text>
</comment>
<protein>
    <recommendedName>
        <fullName evidence="3">cysteine desulfurase</fullName>
        <ecNumber evidence="3">2.8.1.7</ecNumber>
    </recommendedName>
</protein>
<gene>
    <name evidence="12" type="ORF">CGS58_10695</name>
</gene>
<evidence type="ECO:0000256" key="1">
    <source>
        <dbReference type="ARBA" id="ARBA00001933"/>
    </source>
</evidence>
<dbReference type="InterPro" id="IPR016454">
    <property type="entry name" value="Cysteine_dSase"/>
</dbReference>
<organism evidence="12 13">
    <name type="scientific">Faecalibacterium prausnitzii</name>
    <dbReference type="NCBI Taxonomy" id="853"/>
    <lineage>
        <taxon>Bacteria</taxon>
        <taxon>Bacillati</taxon>
        <taxon>Bacillota</taxon>
        <taxon>Clostridia</taxon>
        <taxon>Eubacteriales</taxon>
        <taxon>Oscillospiraceae</taxon>
        <taxon>Faecalibacterium</taxon>
    </lineage>
</organism>
<dbReference type="InterPro" id="IPR020578">
    <property type="entry name" value="Aminotrans_V_PyrdxlP_BS"/>
</dbReference>